<dbReference type="Pfam" id="PF07681">
    <property type="entry name" value="DoxX"/>
    <property type="match status" value="1"/>
</dbReference>
<dbReference type="PANTHER" id="PTHR33452">
    <property type="entry name" value="OXIDOREDUCTASE CATD-RELATED"/>
    <property type="match status" value="1"/>
</dbReference>
<sequence>MKFNSISHNTNALSIVLLIARIFIGFAMLTHGYPKLQKLFSGENIEFFSLFGLSAKLSLALAVFAEFVGSFFIILGLFTRTFSVPLIITMLLAAFYVHGNDAFSERELALLYLCVYIMLFVLGGGKYSIDAMMQKKTRVY</sequence>
<evidence type="ECO:0000256" key="4">
    <source>
        <dbReference type="ARBA" id="ARBA00022692"/>
    </source>
</evidence>
<dbReference type="InterPro" id="IPR032808">
    <property type="entry name" value="DoxX"/>
</dbReference>
<evidence type="ECO:0000256" key="7">
    <source>
        <dbReference type="SAM" id="Phobius"/>
    </source>
</evidence>
<dbReference type="GO" id="GO:0005886">
    <property type="term" value="C:plasma membrane"/>
    <property type="evidence" value="ECO:0007669"/>
    <property type="project" value="UniProtKB-SubCell"/>
</dbReference>
<dbReference type="OrthoDB" id="9813193at2"/>
<dbReference type="EMBL" id="FNUS01000001">
    <property type="protein sequence ID" value="SEF61912.1"/>
    <property type="molecule type" value="Genomic_DNA"/>
</dbReference>
<dbReference type="Proteomes" id="UP000236738">
    <property type="component" value="Unassembled WGS sequence"/>
</dbReference>
<feature type="transmembrane region" description="Helical" evidence="7">
    <location>
        <begin position="71"/>
        <end position="97"/>
    </location>
</feature>
<evidence type="ECO:0000256" key="1">
    <source>
        <dbReference type="ARBA" id="ARBA00004651"/>
    </source>
</evidence>
<protein>
    <submittedName>
        <fullName evidence="8">Putative oxidoreductase</fullName>
    </submittedName>
</protein>
<evidence type="ECO:0000256" key="5">
    <source>
        <dbReference type="ARBA" id="ARBA00022989"/>
    </source>
</evidence>
<organism evidence="8 9">
    <name type="scientific">Halpernia humi</name>
    <dbReference type="NCBI Taxonomy" id="493375"/>
    <lineage>
        <taxon>Bacteria</taxon>
        <taxon>Pseudomonadati</taxon>
        <taxon>Bacteroidota</taxon>
        <taxon>Flavobacteriia</taxon>
        <taxon>Flavobacteriales</taxon>
        <taxon>Weeksellaceae</taxon>
        <taxon>Chryseobacterium group</taxon>
        <taxon>Halpernia</taxon>
    </lineage>
</organism>
<dbReference type="PANTHER" id="PTHR33452:SF1">
    <property type="entry name" value="INNER MEMBRANE PROTEIN YPHA-RELATED"/>
    <property type="match status" value="1"/>
</dbReference>
<evidence type="ECO:0000313" key="9">
    <source>
        <dbReference type="Proteomes" id="UP000236738"/>
    </source>
</evidence>
<name>A0A1H5TGC4_9FLAO</name>
<evidence type="ECO:0000313" key="8">
    <source>
        <dbReference type="EMBL" id="SEF61912.1"/>
    </source>
</evidence>
<evidence type="ECO:0000256" key="3">
    <source>
        <dbReference type="ARBA" id="ARBA00022475"/>
    </source>
</evidence>
<gene>
    <name evidence="8" type="ORF">SAMN05421847_0468</name>
</gene>
<feature type="transmembrane region" description="Helical" evidence="7">
    <location>
        <begin position="45"/>
        <end position="64"/>
    </location>
</feature>
<keyword evidence="3" id="KW-1003">Cell membrane</keyword>
<feature type="transmembrane region" description="Helical" evidence="7">
    <location>
        <begin position="12"/>
        <end position="33"/>
    </location>
</feature>
<comment type="similarity">
    <text evidence="2">Belongs to the DoxX family.</text>
</comment>
<keyword evidence="4 7" id="KW-0812">Transmembrane</keyword>
<dbReference type="RefSeq" id="WP_103912495.1">
    <property type="nucleotide sequence ID" value="NZ_FNUS01000001.1"/>
</dbReference>
<reference evidence="9" key="1">
    <citation type="submission" date="2016-10" db="EMBL/GenBank/DDBJ databases">
        <authorList>
            <person name="Varghese N."/>
            <person name="Submissions S."/>
        </authorList>
    </citation>
    <scope>NUCLEOTIDE SEQUENCE [LARGE SCALE GENOMIC DNA]</scope>
    <source>
        <strain evidence="9">DSM 21580</strain>
    </source>
</reference>
<accession>A0A1H5TGC4</accession>
<keyword evidence="5 7" id="KW-1133">Transmembrane helix</keyword>
<dbReference type="AlphaFoldDB" id="A0A1H5TGC4"/>
<keyword evidence="9" id="KW-1185">Reference proteome</keyword>
<comment type="subcellular location">
    <subcellularLocation>
        <location evidence="1">Cell membrane</location>
        <topology evidence="1">Multi-pass membrane protein</topology>
    </subcellularLocation>
</comment>
<feature type="transmembrane region" description="Helical" evidence="7">
    <location>
        <begin position="109"/>
        <end position="129"/>
    </location>
</feature>
<evidence type="ECO:0000256" key="6">
    <source>
        <dbReference type="ARBA" id="ARBA00023136"/>
    </source>
</evidence>
<evidence type="ECO:0000256" key="2">
    <source>
        <dbReference type="ARBA" id="ARBA00006679"/>
    </source>
</evidence>
<keyword evidence="6 7" id="KW-0472">Membrane</keyword>
<dbReference type="InterPro" id="IPR051907">
    <property type="entry name" value="DoxX-like_oxidoreductase"/>
</dbReference>
<proteinExistence type="inferred from homology"/>